<dbReference type="Proteomes" id="UP000319383">
    <property type="component" value="Chromosome"/>
</dbReference>
<dbReference type="Pfam" id="PF01344">
    <property type="entry name" value="Kelch_1"/>
    <property type="match status" value="1"/>
</dbReference>
<dbReference type="RefSeq" id="WP_197534649.1">
    <property type="nucleotide sequence ID" value="NZ_CP036276.1"/>
</dbReference>
<dbReference type="GO" id="GO:0006793">
    <property type="term" value="P:phosphorus metabolic process"/>
    <property type="evidence" value="ECO:0007669"/>
    <property type="project" value="UniProtKB-ARBA"/>
</dbReference>
<proteinExistence type="predicted"/>
<evidence type="ECO:0000313" key="3">
    <source>
        <dbReference type="Proteomes" id="UP000319383"/>
    </source>
</evidence>
<keyword evidence="3" id="KW-1185">Reference proteome</keyword>
<dbReference type="EMBL" id="CP036276">
    <property type="protein sequence ID" value="QDU42397.1"/>
    <property type="molecule type" value="Genomic_DNA"/>
</dbReference>
<evidence type="ECO:0000259" key="1">
    <source>
        <dbReference type="PROSITE" id="PS50035"/>
    </source>
</evidence>
<protein>
    <submittedName>
        <fullName evidence="2">N-acetylneuraminate epimerase</fullName>
        <ecNumber evidence="2">5.1.3.24</ecNumber>
    </submittedName>
</protein>
<dbReference type="PROSITE" id="PS50035">
    <property type="entry name" value="PLD"/>
    <property type="match status" value="1"/>
</dbReference>
<dbReference type="PANTHER" id="PTHR46375">
    <property type="entry name" value="KELCH REPEAT AND BTB DOMAIN-CONTAINING PROTEIN 13-RELATED"/>
    <property type="match status" value="1"/>
</dbReference>
<name>A0A517ZIZ4_9PLAN</name>
<evidence type="ECO:0000313" key="2">
    <source>
        <dbReference type="EMBL" id="QDU42397.1"/>
    </source>
</evidence>
<reference evidence="2 3" key="1">
    <citation type="submission" date="2019-02" db="EMBL/GenBank/DDBJ databases">
        <title>Deep-cultivation of Planctomycetes and their phenomic and genomic characterization uncovers novel biology.</title>
        <authorList>
            <person name="Wiegand S."/>
            <person name="Jogler M."/>
            <person name="Boedeker C."/>
            <person name="Pinto D."/>
            <person name="Vollmers J."/>
            <person name="Rivas-Marin E."/>
            <person name="Kohn T."/>
            <person name="Peeters S.H."/>
            <person name="Heuer A."/>
            <person name="Rast P."/>
            <person name="Oberbeckmann S."/>
            <person name="Bunk B."/>
            <person name="Jeske O."/>
            <person name="Meyerdierks A."/>
            <person name="Storesund J.E."/>
            <person name="Kallscheuer N."/>
            <person name="Luecker S."/>
            <person name="Lage O.M."/>
            <person name="Pohl T."/>
            <person name="Merkel B.J."/>
            <person name="Hornburger P."/>
            <person name="Mueller R.-W."/>
            <person name="Bruemmer F."/>
            <person name="Labrenz M."/>
            <person name="Spormann A.M."/>
            <person name="Op den Camp H."/>
            <person name="Overmann J."/>
            <person name="Amann R."/>
            <person name="Jetten M.S.M."/>
            <person name="Mascher T."/>
            <person name="Medema M.H."/>
            <person name="Devos D.P."/>
            <person name="Kaster A.-K."/>
            <person name="Ovreas L."/>
            <person name="Rohde M."/>
            <person name="Galperin M.Y."/>
            <person name="Jogler C."/>
        </authorList>
    </citation>
    <scope>NUCLEOTIDE SEQUENCE [LARGE SCALE GENOMIC DNA]</scope>
    <source>
        <strain evidence="2 3">Mal52</strain>
    </source>
</reference>
<sequence>MTLHYPELPEGITSFGATVCDGAAYLYGGHCGRAHEYYQAGQSNQLRRIALDQPGVWEELPTGPRLQGLALVSHASQLYRIGGFAARNQQGEPNDLWSVTDCARFDLAAGQWEALPALPTPRSSHDAIVVGDQLYVVGGWTLAGEEESSWQTTALVADLTADTFVWRELPTPPFERRALATAAFDGKLYVIGGMQNRGGPTGAVDVFDPATQTWSTGPALDGAADEGFGAAACAVGGSLYVSTVQGHLQRMDLGTNSWSTVQQLPTSRFFHRMLPVGDDRLLIVGGANMDTGRFRQVDVVELAPA</sequence>
<feature type="domain" description="PLD phosphodiesterase" evidence="1">
    <location>
        <begin position="266"/>
        <end position="293"/>
    </location>
</feature>
<dbReference type="AlphaFoldDB" id="A0A517ZIZ4"/>
<dbReference type="KEGG" id="sdyn:Mal52_08580"/>
<gene>
    <name evidence="2" type="primary">nanM_1</name>
    <name evidence="2" type="ORF">Mal52_08580</name>
</gene>
<dbReference type="EC" id="5.1.3.24" evidence="2"/>
<dbReference type="Gene3D" id="2.120.10.80">
    <property type="entry name" value="Kelch-type beta propeller"/>
    <property type="match status" value="2"/>
</dbReference>
<dbReference type="SUPFAM" id="SSF117281">
    <property type="entry name" value="Kelch motif"/>
    <property type="match status" value="1"/>
</dbReference>
<accession>A0A517ZIZ4</accession>
<dbReference type="GO" id="GO:0016853">
    <property type="term" value="F:isomerase activity"/>
    <property type="evidence" value="ECO:0007669"/>
    <property type="project" value="UniProtKB-KW"/>
</dbReference>
<dbReference type="PANTHER" id="PTHR46375:SF3">
    <property type="entry name" value="KELCH REPEAT AND BTB DOMAIN-CONTAINING PROTEIN 13"/>
    <property type="match status" value="1"/>
</dbReference>
<dbReference type="InterPro" id="IPR052392">
    <property type="entry name" value="Kelch-BTB_domain-containing"/>
</dbReference>
<keyword evidence="2" id="KW-0413">Isomerase</keyword>
<dbReference type="SMART" id="SM00612">
    <property type="entry name" value="Kelch"/>
    <property type="match status" value="3"/>
</dbReference>
<dbReference type="InterPro" id="IPR015915">
    <property type="entry name" value="Kelch-typ_b-propeller"/>
</dbReference>
<dbReference type="InterPro" id="IPR006652">
    <property type="entry name" value="Kelch_1"/>
</dbReference>
<dbReference type="InterPro" id="IPR001736">
    <property type="entry name" value="PLipase_D/transphosphatidylase"/>
</dbReference>
<organism evidence="2 3">
    <name type="scientific">Symmachiella dynata</name>
    <dbReference type="NCBI Taxonomy" id="2527995"/>
    <lineage>
        <taxon>Bacteria</taxon>
        <taxon>Pseudomonadati</taxon>
        <taxon>Planctomycetota</taxon>
        <taxon>Planctomycetia</taxon>
        <taxon>Planctomycetales</taxon>
        <taxon>Planctomycetaceae</taxon>
        <taxon>Symmachiella</taxon>
    </lineage>
</organism>